<dbReference type="Pfam" id="PF13377">
    <property type="entry name" value="Peripla_BP_3"/>
    <property type="match status" value="1"/>
</dbReference>
<dbReference type="RefSeq" id="WP_344883072.1">
    <property type="nucleotide sequence ID" value="NZ_BAABCJ010000002.1"/>
</dbReference>
<dbReference type="PROSITE" id="PS50932">
    <property type="entry name" value="HTH_LACI_2"/>
    <property type="match status" value="1"/>
</dbReference>
<name>A0ABP7DJE9_9MICC</name>
<dbReference type="CDD" id="cd01392">
    <property type="entry name" value="HTH_LacI"/>
    <property type="match status" value="1"/>
</dbReference>
<sequence length="345" mass="36435">MAATEGNGVAVRLADVAREAGVSPATASRVLNGSSRKPAEEIADRVRVAAQRLGYFPNAQAQALARNTAGLVGLIVHDIADPYFSSIARGVQQGLGENGVQLLLNSTGRDPQRELAAVRAFMSHRTDAILLAGSRSQQEDHELMEALRRYQDNGGRVAMIGQPLPAAGGVQLDNAGAAAALADELLKLGHRRFAVLAGDQSLATARDRVEGFVGKLRDAGVEPVAVREGAFTRDGGYHTAGDLVRDGLLEAGRQTCVFCANDVMALGTMTAVRERGLRLPDDVAVAGFDDIPTLGDMFPSVTTVRIPLEEIGRMAGEMVMEDGDARRLVVSGHPVLRESTRPVGA</sequence>
<dbReference type="PROSITE" id="PS00356">
    <property type="entry name" value="HTH_LACI_1"/>
    <property type="match status" value="1"/>
</dbReference>
<protein>
    <submittedName>
        <fullName evidence="5">LacI family DNA-binding transcriptional regulator</fullName>
    </submittedName>
</protein>
<dbReference type="GO" id="GO:0003677">
    <property type="term" value="F:DNA binding"/>
    <property type="evidence" value="ECO:0007669"/>
    <property type="project" value="UniProtKB-KW"/>
</dbReference>
<dbReference type="CDD" id="cd06267">
    <property type="entry name" value="PBP1_LacI_sugar_binding-like"/>
    <property type="match status" value="1"/>
</dbReference>
<accession>A0ABP7DJE9</accession>
<dbReference type="EMBL" id="BAABCJ010000002">
    <property type="protein sequence ID" value="GAA3704547.1"/>
    <property type="molecule type" value="Genomic_DNA"/>
</dbReference>
<evidence type="ECO:0000256" key="2">
    <source>
        <dbReference type="ARBA" id="ARBA00023125"/>
    </source>
</evidence>
<evidence type="ECO:0000259" key="4">
    <source>
        <dbReference type="PROSITE" id="PS50932"/>
    </source>
</evidence>
<dbReference type="Gene3D" id="3.40.50.2300">
    <property type="match status" value="2"/>
</dbReference>
<evidence type="ECO:0000313" key="5">
    <source>
        <dbReference type="EMBL" id="GAA3704547.1"/>
    </source>
</evidence>
<reference evidence="6" key="1">
    <citation type="journal article" date="2019" name="Int. J. Syst. Evol. Microbiol.">
        <title>The Global Catalogue of Microorganisms (GCM) 10K type strain sequencing project: providing services to taxonomists for standard genome sequencing and annotation.</title>
        <authorList>
            <consortium name="The Broad Institute Genomics Platform"/>
            <consortium name="The Broad Institute Genome Sequencing Center for Infectious Disease"/>
            <person name="Wu L."/>
            <person name="Ma J."/>
        </authorList>
    </citation>
    <scope>NUCLEOTIDE SEQUENCE [LARGE SCALE GENOMIC DNA]</scope>
    <source>
        <strain evidence="6">JCM 16961</strain>
    </source>
</reference>
<gene>
    <name evidence="5" type="ORF">GCM10022377_17750</name>
</gene>
<evidence type="ECO:0000256" key="1">
    <source>
        <dbReference type="ARBA" id="ARBA00023015"/>
    </source>
</evidence>
<evidence type="ECO:0000313" key="6">
    <source>
        <dbReference type="Proteomes" id="UP001501536"/>
    </source>
</evidence>
<keyword evidence="2 5" id="KW-0238">DNA-binding</keyword>
<keyword evidence="3" id="KW-0804">Transcription</keyword>
<keyword evidence="6" id="KW-1185">Reference proteome</keyword>
<feature type="domain" description="HTH lacI-type" evidence="4">
    <location>
        <begin position="11"/>
        <end position="66"/>
    </location>
</feature>
<proteinExistence type="predicted"/>
<dbReference type="InterPro" id="IPR046335">
    <property type="entry name" value="LacI/GalR-like_sensor"/>
</dbReference>
<keyword evidence="1" id="KW-0805">Transcription regulation</keyword>
<organism evidence="5 6">
    <name type="scientific">Zhihengliuella alba</name>
    <dbReference type="NCBI Taxonomy" id="547018"/>
    <lineage>
        <taxon>Bacteria</taxon>
        <taxon>Bacillati</taxon>
        <taxon>Actinomycetota</taxon>
        <taxon>Actinomycetes</taxon>
        <taxon>Micrococcales</taxon>
        <taxon>Micrococcaceae</taxon>
        <taxon>Zhihengliuella</taxon>
    </lineage>
</organism>
<evidence type="ECO:0000256" key="3">
    <source>
        <dbReference type="ARBA" id="ARBA00023163"/>
    </source>
</evidence>
<dbReference type="Pfam" id="PF00356">
    <property type="entry name" value="LacI"/>
    <property type="match status" value="1"/>
</dbReference>
<dbReference type="PANTHER" id="PTHR30146:SF153">
    <property type="entry name" value="LACTOSE OPERON REPRESSOR"/>
    <property type="match status" value="1"/>
</dbReference>
<dbReference type="InterPro" id="IPR010982">
    <property type="entry name" value="Lambda_DNA-bd_dom_sf"/>
</dbReference>
<dbReference type="Proteomes" id="UP001501536">
    <property type="component" value="Unassembled WGS sequence"/>
</dbReference>
<comment type="caution">
    <text evidence="5">The sequence shown here is derived from an EMBL/GenBank/DDBJ whole genome shotgun (WGS) entry which is preliminary data.</text>
</comment>
<dbReference type="SUPFAM" id="SSF47413">
    <property type="entry name" value="lambda repressor-like DNA-binding domains"/>
    <property type="match status" value="1"/>
</dbReference>
<dbReference type="InterPro" id="IPR028082">
    <property type="entry name" value="Peripla_BP_I"/>
</dbReference>
<dbReference type="PANTHER" id="PTHR30146">
    <property type="entry name" value="LACI-RELATED TRANSCRIPTIONAL REPRESSOR"/>
    <property type="match status" value="1"/>
</dbReference>
<dbReference type="Gene3D" id="1.10.260.40">
    <property type="entry name" value="lambda repressor-like DNA-binding domains"/>
    <property type="match status" value="1"/>
</dbReference>
<dbReference type="SUPFAM" id="SSF53822">
    <property type="entry name" value="Periplasmic binding protein-like I"/>
    <property type="match status" value="1"/>
</dbReference>
<dbReference type="SMART" id="SM00354">
    <property type="entry name" value="HTH_LACI"/>
    <property type="match status" value="1"/>
</dbReference>
<dbReference type="InterPro" id="IPR000843">
    <property type="entry name" value="HTH_LacI"/>
</dbReference>